<dbReference type="GeneID" id="84593756"/>
<protein>
    <submittedName>
        <fullName evidence="1">Uncharacterized protein</fullName>
    </submittedName>
</protein>
<dbReference type="KEGG" id="ang:An18g06085"/>
<dbReference type="VEuPathDB" id="FungiDB:An18g06085"/>
<evidence type="ECO:0000313" key="1">
    <source>
        <dbReference type="RefSeq" id="XP_059602983.1"/>
    </source>
</evidence>
<sequence length="139" mass="15605">MCLVDAWMRQHIWAGLINKFTIASRQLFHLALAQLCVGFKHSGNANPSLFADSVCLCMYVLSSFDSILRWGYGGLRSSPDWHIRAQLPPPLYCSPSSSPPEPHQAINLIKAFCIELRRLLHTKAARNPVPGRLMSCCRL</sequence>
<reference evidence="1" key="2">
    <citation type="submission" date="2025-08" db="UniProtKB">
        <authorList>
            <consortium name="RefSeq"/>
        </authorList>
    </citation>
    <scope>IDENTIFICATION</scope>
</reference>
<organism evidence="1">
    <name type="scientific">Aspergillus niger</name>
    <dbReference type="NCBI Taxonomy" id="5061"/>
    <lineage>
        <taxon>Eukaryota</taxon>
        <taxon>Fungi</taxon>
        <taxon>Dikarya</taxon>
        <taxon>Ascomycota</taxon>
        <taxon>Pezizomycotina</taxon>
        <taxon>Eurotiomycetes</taxon>
        <taxon>Eurotiomycetidae</taxon>
        <taxon>Eurotiales</taxon>
        <taxon>Aspergillaceae</taxon>
        <taxon>Aspergillus</taxon>
        <taxon>Aspergillus subgen. Circumdati</taxon>
    </lineage>
</organism>
<gene>
    <name evidence="1" type="ORF">An18g06085</name>
</gene>
<proteinExistence type="predicted"/>
<name>A0AAJ8BU42_ASPNG</name>
<reference evidence="1" key="1">
    <citation type="submission" date="2025-02" db="EMBL/GenBank/DDBJ databases">
        <authorList>
            <consortium name="NCBI Genome Project"/>
        </authorList>
    </citation>
    <scope>NUCLEOTIDE SEQUENCE</scope>
</reference>
<dbReference type="AlphaFoldDB" id="A0AAJ8BU42"/>
<accession>A0AAJ8BU42</accession>
<dbReference type="RefSeq" id="XP_059602983.1">
    <property type="nucleotide sequence ID" value="XM_059745865.1"/>
</dbReference>